<dbReference type="PANTHER" id="PTHR36985">
    <property type="entry name" value="TRANSLOCATION AND ASSEMBLY MODULE SUBUNIT TAMB"/>
    <property type="match status" value="1"/>
</dbReference>
<dbReference type="GO" id="GO:0097347">
    <property type="term" value="C:TAM protein secretion complex"/>
    <property type="evidence" value="ECO:0007669"/>
    <property type="project" value="TreeGrafter"/>
</dbReference>
<feature type="transmembrane region" description="Helical" evidence="5">
    <location>
        <begin position="22"/>
        <end position="45"/>
    </location>
</feature>
<keyword evidence="2 5" id="KW-0812">Transmembrane</keyword>
<evidence type="ECO:0000259" key="6">
    <source>
        <dbReference type="Pfam" id="PF04357"/>
    </source>
</evidence>
<dbReference type="Pfam" id="PF04357">
    <property type="entry name" value="TamB"/>
    <property type="match status" value="1"/>
</dbReference>
<dbReference type="Proteomes" id="UP000242317">
    <property type="component" value="Unassembled WGS sequence"/>
</dbReference>
<dbReference type="EMBL" id="FMYK01000001">
    <property type="protein sequence ID" value="SDB86025.1"/>
    <property type="molecule type" value="Genomic_DNA"/>
</dbReference>
<evidence type="ECO:0000256" key="3">
    <source>
        <dbReference type="ARBA" id="ARBA00022989"/>
    </source>
</evidence>
<keyword evidence="3 5" id="KW-1133">Transmembrane helix</keyword>
<dbReference type="GO" id="GO:0005886">
    <property type="term" value="C:plasma membrane"/>
    <property type="evidence" value="ECO:0007669"/>
    <property type="project" value="InterPro"/>
</dbReference>
<evidence type="ECO:0000256" key="1">
    <source>
        <dbReference type="ARBA" id="ARBA00004167"/>
    </source>
</evidence>
<dbReference type="RefSeq" id="WP_092615381.1">
    <property type="nucleotide sequence ID" value="NZ_FMYK01000001.1"/>
</dbReference>
<dbReference type="GO" id="GO:0009306">
    <property type="term" value="P:protein secretion"/>
    <property type="evidence" value="ECO:0007669"/>
    <property type="project" value="InterPro"/>
</dbReference>
<keyword evidence="8" id="KW-1185">Reference proteome</keyword>
<dbReference type="OrthoDB" id="5555605at2"/>
<gene>
    <name evidence="7" type="ORF">SAMN05421749_101471</name>
</gene>
<dbReference type="PANTHER" id="PTHR36985:SF1">
    <property type="entry name" value="TRANSLOCATION AND ASSEMBLY MODULE SUBUNIT TAMB"/>
    <property type="match status" value="1"/>
</dbReference>
<evidence type="ECO:0000313" key="7">
    <source>
        <dbReference type="EMBL" id="SDB86025.1"/>
    </source>
</evidence>
<name>A0A1G6GWI6_9GAMM</name>
<comment type="subcellular location">
    <subcellularLocation>
        <location evidence="1">Membrane</location>
        <topology evidence="1">Single-pass membrane protein</topology>
    </subcellularLocation>
</comment>
<keyword evidence="4 5" id="KW-0472">Membrane</keyword>
<reference evidence="8" key="1">
    <citation type="submission" date="2016-09" db="EMBL/GenBank/DDBJ databases">
        <authorList>
            <person name="Varghese N."/>
            <person name="Submissions S."/>
        </authorList>
    </citation>
    <scope>NUCLEOTIDE SEQUENCE [LARGE SCALE GENOMIC DNA]</scope>
    <source>
        <strain evidence="8">ANC 3699</strain>
    </source>
</reference>
<accession>A0A1G6GWI6</accession>
<sequence>MTEQQPEQLPNPVKPRSRTARIVRWVLFGVLGLLLLLIVALGMFASSDRGSKWLLEFVLDRQQMISYQYEDGNLIEGIILKNILVKVKDVEVKIDRADVHLGWRAIVKKEIHLMHADVDTVHVINHAPPTDKEFEFKELKLPFVLRLDEANIKKLILQTTTTTVNFYKVQLNEAEWSGTKIQLVNSSFGMDYLSAKAINGYIQLDGKYPLSLTADATIPSLENLKMSKLKLVAKGDVDTLKAGFAAASPDVISGYLVLHPVRKDVPMFGKAYWSKYHWPIAPEQKLFSEAGEVNLSGDISKLNINVDTDLSGAQIPQGYYQAKMNTDLKQLNIEDFVGSLMDGQVELAGVVGWQDAISWDVKGRSTGINPNNEVIPESIREFLPPEMSAAIASKGTMKEASDIVATVDFDRYERWDVQLHQDPAKLNAKQQKVAQPWQIQVAWQDIDREFPYVGWLSSQQGDVDLALSDRGQDIRLATVVQAHESSSLPAGNYAGTLNFANNILTVKDFSLKQGQGQNQGELSGVAKVNLPTEKTQLRWQADLLARQFNPQTISVSAPVNRLDGSLKATGYAEANKQVIQLQGIDLVGQLPQGNQSQSIALTGKSTAVLLMHDGKSQSGLKSFAVQYDGGLNAQNYSQGPLKLNISGTPKLLKINQLYHQGAAGKVDANGVVNLENGIAWDIQAVLDQFKPQYFVASVNGNITGQLKTTGRWSDQQKHISVQNLNLRGVLNNKPLLGKGNLSVSLSESNGFVPKQFEANNLVLSYANNILHATGNAQRLQINVNAPNLNQLYAGLGGTVKGFLSVQSQPTLQAKSNLIAENLSYSDKVKVEKVTLIGTLPTGNTASQLVFNLQGLTSNKRRIDQIKAELIGTRQAHLLKLDGHNAKSKFYLQMAGGFNAQNDWLGQLQKGDFDSQRVRLTQNQNAAIIYRQAKGQLTMTAHCWTSQGRQQSQICLDQPMIASKTQGVVSAKMQNLELADFQAFMPSGLALDGQLNGYTHVSWRAGQPMDVDAQLVTRKGHIGLSNEEGIPPTSIDYNEVRLTAKTQADGFALKLNADSPLLGTGYVDVVIGTQAQNKTLSGQIALDQIKLNLFKPFISDVRELDGTLSAAGRLSGTLQQPNFNGEVRLKDGKIAMISVPLNLQNIQLASSIRGTEATIKGAFNAGKGVGKITGNATWAGSPRIQLNLAGQELLVAQPPTVSAAVTPNIDVDIQPVRRYLKVTGDVKIPRAIITMPESSPDVIGVSDDVRIVRSGEDQLAILKASRPWRIDADIDVRLGDGVIFRGFNSTIPLVGGINLRQRGTQIALQANGAIGVSRQVTIEAYGQRLDLTRAIARFGGELSNPGLDIDASKDIQTSTIGVRITGQANNPNIQIYNDAGLSEQEALNALLTGSISSGSSSVNNTEGFKSDVNNTLAAAGISMGLGGTRALTNQIGRSFGLSGLALDAQGTSDDTQVSVTGYITPDLYLRYGVGIFNAVNTLTMRYQMNRRVYVEASSSVERAIDVFYNWKF</sequence>
<feature type="domain" description="Translocation and assembly module TamB C-terminal" evidence="6">
    <location>
        <begin position="1164"/>
        <end position="1511"/>
    </location>
</feature>
<protein>
    <submittedName>
        <fullName evidence="7">Autotransporter secretion inner membrane protein TamB</fullName>
    </submittedName>
</protein>
<proteinExistence type="predicted"/>
<evidence type="ECO:0000256" key="5">
    <source>
        <dbReference type="SAM" id="Phobius"/>
    </source>
</evidence>
<evidence type="ECO:0000313" key="8">
    <source>
        <dbReference type="Proteomes" id="UP000242317"/>
    </source>
</evidence>
<dbReference type="InterPro" id="IPR007452">
    <property type="entry name" value="TamB_C"/>
</dbReference>
<organism evidence="7 8">
    <name type="scientific">Acinetobacter marinus</name>
    <dbReference type="NCBI Taxonomy" id="281375"/>
    <lineage>
        <taxon>Bacteria</taxon>
        <taxon>Pseudomonadati</taxon>
        <taxon>Pseudomonadota</taxon>
        <taxon>Gammaproteobacteria</taxon>
        <taxon>Moraxellales</taxon>
        <taxon>Moraxellaceae</taxon>
        <taxon>Acinetobacter</taxon>
    </lineage>
</organism>
<evidence type="ECO:0000256" key="4">
    <source>
        <dbReference type="ARBA" id="ARBA00023136"/>
    </source>
</evidence>
<evidence type="ECO:0000256" key="2">
    <source>
        <dbReference type="ARBA" id="ARBA00022692"/>
    </source>
</evidence>